<dbReference type="PROSITE" id="PS50059">
    <property type="entry name" value="FKBP_PPIASE"/>
    <property type="match status" value="1"/>
</dbReference>
<dbReference type="InterPro" id="IPR036867">
    <property type="entry name" value="R3H_dom_sf"/>
</dbReference>
<proteinExistence type="inferred from homology"/>
<evidence type="ECO:0000256" key="4">
    <source>
        <dbReference type="PROSITE-ProRule" id="PRU00277"/>
    </source>
</evidence>
<keyword evidence="4" id="KW-0697">Rotamase</keyword>
<dbReference type="GO" id="GO:0051879">
    <property type="term" value="F:Hsp90 protein binding"/>
    <property type="evidence" value="ECO:0007669"/>
    <property type="project" value="TreeGrafter"/>
</dbReference>
<dbReference type="GO" id="GO:0005737">
    <property type="term" value="C:cytoplasm"/>
    <property type="evidence" value="ECO:0007669"/>
    <property type="project" value="TreeGrafter"/>
</dbReference>
<dbReference type="PANTHER" id="PTHR46674:SF1">
    <property type="entry name" value="INACTIVE PEPTIDYL-PROLYL CIS-TRANS ISOMERASE FKBP6"/>
    <property type="match status" value="1"/>
</dbReference>
<keyword evidence="2" id="KW-0677">Repeat</keyword>
<dbReference type="InterPro" id="IPR046357">
    <property type="entry name" value="PPIase_dom_sf"/>
</dbReference>
<comment type="catalytic activity">
    <reaction evidence="4">
        <text>[protein]-peptidylproline (omega=180) = [protein]-peptidylproline (omega=0)</text>
        <dbReference type="Rhea" id="RHEA:16237"/>
        <dbReference type="Rhea" id="RHEA-COMP:10747"/>
        <dbReference type="Rhea" id="RHEA-COMP:10748"/>
        <dbReference type="ChEBI" id="CHEBI:83833"/>
        <dbReference type="ChEBI" id="CHEBI:83834"/>
        <dbReference type="EC" id="5.2.1.8"/>
    </reaction>
</comment>
<keyword evidence="4" id="KW-0413">Isomerase</keyword>
<dbReference type="GO" id="GO:0003755">
    <property type="term" value="F:peptidyl-prolyl cis-trans isomerase activity"/>
    <property type="evidence" value="ECO:0007669"/>
    <property type="project" value="UniProtKB-KW"/>
</dbReference>
<dbReference type="PROSITE" id="PS50005">
    <property type="entry name" value="TPR"/>
    <property type="match status" value="1"/>
</dbReference>
<organism evidence="7">
    <name type="scientific">Arion vulgaris</name>
    <dbReference type="NCBI Taxonomy" id="1028688"/>
    <lineage>
        <taxon>Eukaryota</taxon>
        <taxon>Metazoa</taxon>
        <taxon>Spiralia</taxon>
        <taxon>Lophotrochozoa</taxon>
        <taxon>Mollusca</taxon>
        <taxon>Gastropoda</taxon>
        <taxon>Heterobranchia</taxon>
        <taxon>Euthyneura</taxon>
        <taxon>Panpulmonata</taxon>
        <taxon>Eupulmonata</taxon>
        <taxon>Stylommatophora</taxon>
        <taxon>Helicina</taxon>
        <taxon>Arionoidea</taxon>
        <taxon>Arionidae</taxon>
        <taxon>Arion</taxon>
    </lineage>
</organism>
<dbReference type="GO" id="GO:0003676">
    <property type="term" value="F:nucleic acid binding"/>
    <property type="evidence" value="ECO:0007669"/>
    <property type="project" value="InterPro"/>
</dbReference>
<dbReference type="SUPFAM" id="SSF54534">
    <property type="entry name" value="FKBP-like"/>
    <property type="match status" value="1"/>
</dbReference>
<dbReference type="EMBL" id="HACG01011446">
    <property type="protein sequence ID" value="CEK58311.1"/>
    <property type="molecule type" value="Transcribed_RNA"/>
</dbReference>
<feature type="repeat" description="TPR" evidence="5">
    <location>
        <begin position="322"/>
        <end position="355"/>
    </location>
</feature>
<dbReference type="EC" id="5.2.1.8" evidence="4"/>
<evidence type="ECO:0000259" key="6">
    <source>
        <dbReference type="PROSITE" id="PS50059"/>
    </source>
</evidence>
<dbReference type="InterPro" id="IPR042282">
    <property type="entry name" value="FKBP6/shu"/>
</dbReference>
<evidence type="ECO:0000313" key="7">
    <source>
        <dbReference type="EMBL" id="CEK58311.1"/>
    </source>
</evidence>
<dbReference type="InterPro" id="IPR001179">
    <property type="entry name" value="PPIase_FKBP_dom"/>
</dbReference>
<dbReference type="InterPro" id="IPR019734">
    <property type="entry name" value="TPR_rpt"/>
</dbReference>
<protein>
    <recommendedName>
        <fullName evidence="4">peptidylprolyl isomerase</fullName>
        <ecNumber evidence="4">5.2.1.8</ecNumber>
    </recommendedName>
</protein>
<comment type="similarity">
    <text evidence="1">Belongs to the FKBP6 family.</text>
</comment>
<feature type="domain" description="PPIase FKBP-type" evidence="6">
    <location>
        <begin position="121"/>
        <end position="210"/>
    </location>
</feature>
<dbReference type="Gene3D" id="3.30.1370.50">
    <property type="entry name" value="R3H-like domain"/>
    <property type="match status" value="1"/>
</dbReference>
<name>A0A0B6YR98_9EUPU</name>
<dbReference type="SMART" id="SM00028">
    <property type="entry name" value="TPR"/>
    <property type="match status" value="3"/>
</dbReference>
<dbReference type="InterPro" id="IPR011990">
    <property type="entry name" value="TPR-like_helical_dom_sf"/>
</dbReference>
<dbReference type="SUPFAM" id="SSF48452">
    <property type="entry name" value="TPR-like"/>
    <property type="match status" value="1"/>
</dbReference>
<accession>A0A0B6YR98</accession>
<dbReference type="GO" id="GO:0007283">
    <property type="term" value="P:spermatogenesis"/>
    <property type="evidence" value="ECO:0007669"/>
    <property type="project" value="TreeGrafter"/>
</dbReference>
<dbReference type="PANTHER" id="PTHR46674">
    <property type="entry name" value="INACTIVE PEPTIDYL-PROLYL CIS-TRANS ISOMERASE FKBP6"/>
    <property type="match status" value="1"/>
</dbReference>
<gene>
    <name evidence="7" type="primary">ORF32673</name>
</gene>
<reference evidence="7" key="1">
    <citation type="submission" date="2014-12" db="EMBL/GenBank/DDBJ databases">
        <title>Insight into the proteome of Arion vulgaris.</title>
        <authorList>
            <person name="Aradska J."/>
            <person name="Bulat T."/>
            <person name="Smidak R."/>
            <person name="Sarate P."/>
            <person name="Gangsoo J."/>
            <person name="Sialana F."/>
            <person name="Bilban M."/>
            <person name="Lubec G."/>
        </authorList>
    </citation>
    <scope>NUCLEOTIDE SEQUENCE</scope>
    <source>
        <tissue evidence="7">Skin</tissue>
    </source>
</reference>
<evidence type="ECO:0000256" key="3">
    <source>
        <dbReference type="ARBA" id="ARBA00022803"/>
    </source>
</evidence>
<evidence type="ECO:0000256" key="1">
    <source>
        <dbReference type="ARBA" id="ARBA00009648"/>
    </source>
</evidence>
<evidence type="ECO:0000256" key="2">
    <source>
        <dbReference type="ARBA" id="ARBA00022737"/>
    </source>
</evidence>
<dbReference type="AlphaFoldDB" id="A0A0B6YR98"/>
<dbReference type="GO" id="GO:0034587">
    <property type="term" value="P:piRNA processing"/>
    <property type="evidence" value="ECO:0007669"/>
    <property type="project" value="TreeGrafter"/>
</dbReference>
<evidence type="ECO:0000256" key="5">
    <source>
        <dbReference type="PROSITE-ProRule" id="PRU00339"/>
    </source>
</evidence>
<dbReference type="Pfam" id="PF00254">
    <property type="entry name" value="FKBP_C"/>
    <property type="match status" value="1"/>
</dbReference>
<keyword evidence="3 5" id="KW-0802">TPR repeat</keyword>
<dbReference type="Gene3D" id="1.25.40.10">
    <property type="entry name" value="Tetratricopeptide repeat domain"/>
    <property type="match status" value="1"/>
</dbReference>
<dbReference type="Gene3D" id="3.10.50.40">
    <property type="match status" value="1"/>
</dbReference>
<sequence length="487" mass="55629">MAYFEEEEPITRLKEALDLNELRNPQGKGVEFEIDDNELNKLDVENETDLKSFDKNQVASNICLMSDEEDANSGDEQYISEVERLRKRMLQNENSDLTSSKDGGVLKQMKTPGIGGVIPRDALVKLHYNAYTDVGQPPYDSTRLRGQELKLRLGKGESIPGLELALLSMKKHEVSRFLIRHDYAYGVAGCPPRIPREATLIFDIEVLHFTEQEGVDDYYSLSPDERRIKLKYTDIEKVVKAENAEAKEYFQSKNYRKAFGKYKRAQDILEGYKLKNDDEEKMYEKQLLKVYVNCAICCHSLSHFGRTITYCNDALRFHKNCVKAHYFKGKALHSLGSFKDAKDSLQRARNLEPSNSVISNALQNLARSMKEYEIFEKNMYTKMFTAPSSDSHSETVSAPESVNQTEDNVGEEYGTCSDAFRALVKEHFEKFKQDSSMTEMSFPDITMTPAEIECLLETAVDLGMEVRQIGKDSSSRYEVYKKTARSG</sequence>